<proteinExistence type="predicted"/>
<reference evidence="1" key="1">
    <citation type="submission" date="2020-09" db="EMBL/GenBank/DDBJ databases">
        <title>Iningainema tapete sp. nov. (Scytonemataceae, Cyanobacteria) from greenhouses in central Florida (USA) produces two types of nodularin with biosynthetic potential for microcystin-LR and anabaenopeptins.</title>
        <authorList>
            <person name="Berthold D.E."/>
            <person name="Lefler F.W."/>
            <person name="Huang I.-S."/>
            <person name="Abdulla H."/>
            <person name="Zimba P.V."/>
            <person name="Laughinghouse H.D. IV."/>
        </authorList>
    </citation>
    <scope>NUCLEOTIDE SEQUENCE</scope>
    <source>
        <strain evidence="1">BLCCT55</strain>
    </source>
</reference>
<organism evidence="1 2">
    <name type="scientific">Iningainema tapete BLCC-T55</name>
    <dbReference type="NCBI Taxonomy" id="2748662"/>
    <lineage>
        <taxon>Bacteria</taxon>
        <taxon>Bacillati</taxon>
        <taxon>Cyanobacteriota</taxon>
        <taxon>Cyanophyceae</taxon>
        <taxon>Nostocales</taxon>
        <taxon>Scytonemataceae</taxon>
        <taxon>Iningainema tapete</taxon>
    </lineage>
</organism>
<dbReference type="Proteomes" id="UP000629098">
    <property type="component" value="Unassembled WGS sequence"/>
</dbReference>
<evidence type="ECO:0000313" key="2">
    <source>
        <dbReference type="Proteomes" id="UP000629098"/>
    </source>
</evidence>
<name>A0A8J7C9B2_9CYAN</name>
<keyword evidence="2" id="KW-1185">Reference proteome</keyword>
<evidence type="ECO:0000313" key="1">
    <source>
        <dbReference type="EMBL" id="MBD2775726.1"/>
    </source>
</evidence>
<dbReference type="AlphaFoldDB" id="A0A8J7C9B2"/>
<protein>
    <submittedName>
        <fullName evidence="1">Uncharacterized protein</fullName>
    </submittedName>
</protein>
<sequence length="230" mass="26514">MTNSDSLLSSYQALVQNHASRFDPEIAALQQQVQARMQELRSREQALVEAQAIELKRITDALATDARCLLPTSELRAFVQELKQIKSDRWYRQSESTIADDPTTWLLATLVPIGLSNYQTQEDPYAYDDERTHILYSYSLSLRIGDAERQIEVPYKRTYNLNEHRESSLKEQIDYYISDDVDDLLTEIEYPEAQRNQLSQELSVLVGYASTLFALTPRTASFEFTSLQED</sequence>
<gene>
    <name evidence="1" type="ORF">ICL16_27625</name>
</gene>
<accession>A0A8J7C9B2</accession>
<dbReference type="RefSeq" id="WP_190834519.1">
    <property type="nucleotide sequence ID" value="NZ_CAWPPI010000084.1"/>
</dbReference>
<comment type="caution">
    <text evidence="1">The sequence shown here is derived from an EMBL/GenBank/DDBJ whole genome shotgun (WGS) entry which is preliminary data.</text>
</comment>
<dbReference type="EMBL" id="JACXAE010000084">
    <property type="protein sequence ID" value="MBD2775726.1"/>
    <property type="molecule type" value="Genomic_DNA"/>
</dbReference>